<keyword evidence="11 26" id="KW-0547">Nucleotide-binding</keyword>
<evidence type="ECO:0000256" key="25">
    <source>
        <dbReference type="ARBA" id="ARBA00052465"/>
    </source>
</evidence>
<dbReference type="GO" id="GO:0034256">
    <property type="term" value="F:chlorophyll(ide) b reductase activity"/>
    <property type="evidence" value="ECO:0007669"/>
    <property type="project" value="UniProtKB-EC"/>
</dbReference>
<comment type="subcellular location">
    <subcellularLocation>
        <location evidence="1">Cell membrane</location>
        <topology evidence="1">Single-pass membrane protein</topology>
    </subcellularLocation>
    <subcellularLocation>
        <location evidence="2">Plastid</location>
        <location evidence="2">Chloroplast thylakoid membrane</location>
    </subcellularLocation>
</comment>
<keyword evidence="10 28" id="KW-0812">Transmembrane</keyword>
<dbReference type="FunFam" id="1.10.510.10:FF:000239">
    <property type="entry name" value="Proline-rich receptor-like protein kinase PERK1"/>
    <property type="match status" value="1"/>
</dbReference>
<evidence type="ECO:0000256" key="11">
    <source>
        <dbReference type="ARBA" id="ARBA00022741"/>
    </source>
</evidence>
<accession>A0AAV9AQ51</accession>
<evidence type="ECO:0000256" key="12">
    <source>
        <dbReference type="ARBA" id="ARBA00022777"/>
    </source>
</evidence>
<keyword evidence="9" id="KW-0808">Transferase</keyword>
<evidence type="ECO:0000256" key="16">
    <source>
        <dbReference type="ARBA" id="ARBA00022989"/>
    </source>
</evidence>
<dbReference type="InterPro" id="IPR000719">
    <property type="entry name" value="Prot_kinase_dom"/>
</dbReference>
<feature type="compositionally biased region" description="Polar residues" evidence="27">
    <location>
        <begin position="999"/>
        <end position="1017"/>
    </location>
</feature>
<protein>
    <recommendedName>
        <fullName evidence="29">Protein kinase domain-containing protein</fullName>
    </recommendedName>
</protein>
<dbReference type="GO" id="GO:0009535">
    <property type="term" value="C:chloroplast thylakoid membrane"/>
    <property type="evidence" value="ECO:0007669"/>
    <property type="project" value="UniProtKB-SubCell"/>
</dbReference>
<dbReference type="InterPro" id="IPR008271">
    <property type="entry name" value="Ser/Thr_kinase_AS"/>
</dbReference>
<dbReference type="PANTHER" id="PTHR47982:SF35">
    <property type="entry name" value="PROLINE-RICH RECEPTOR-LIKE PROTEIN KINASE PERK1-RELATED"/>
    <property type="match status" value="1"/>
</dbReference>
<reference evidence="30" key="2">
    <citation type="submission" date="2023-06" db="EMBL/GenBank/DDBJ databases">
        <authorList>
            <person name="Ma L."/>
            <person name="Liu K.-W."/>
            <person name="Li Z."/>
            <person name="Hsiao Y.-Y."/>
            <person name="Qi Y."/>
            <person name="Fu T."/>
            <person name="Tang G."/>
            <person name="Zhang D."/>
            <person name="Sun W.-H."/>
            <person name="Liu D.-K."/>
            <person name="Li Y."/>
            <person name="Chen G.-Z."/>
            <person name="Liu X.-D."/>
            <person name="Liao X.-Y."/>
            <person name="Jiang Y.-T."/>
            <person name="Yu X."/>
            <person name="Hao Y."/>
            <person name="Huang J."/>
            <person name="Zhao X.-W."/>
            <person name="Ke S."/>
            <person name="Chen Y.-Y."/>
            <person name="Wu W.-L."/>
            <person name="Hsu J.-L."/>
            <person name="Lin Y.-F."/>
            <person name="Huang M.-D."/>
            <person name="Li C.-Y."/>
            <person name="Huang L."/>
            <person name="Wang Z.-W."/>
            <person name="Zhao X."/>
            <person name="Zhong W.-Y."/>
            <person name="Peng D.-H."/>
            <person name="Ahmad S."/>
            <person name="Lan S."/>
            <person name="Zhang J.-S."/>
            <person name="Tsai W.-C."/>
            <person name="Van De Peer Y."/>
            <person name="Liu Z.-J."/>
        </authorList>
    </citation>
    <scope>NUCLEOTIDE SEQUENCE</scope>
    <source>
        <strain evidence="30">SCP</strain>
        <tissue evidence="30">Leaves</tissue>
    </source>
</reference>
<keyword evidence="20 28" id="KW-0472">Membrane</keyword>
<keyword evidence="13" id="KW-0881">Chlorophyll catabolism</keyword>
<feature type="compositionally biased region" description="Low complexity" evidence="27">
    <location>
        <begin position="629"/>
        <end position="641"/>
    </location>
</feature>
<name>A0AAV9AQ51_ACOGR</name>
<dbReference type="PRINTS" id="PR00081">
    <property type="entry name" value="GDHRDH"/>
</dbReference>
<comment type="catalytic activity">
    <reaction evidence="25">
        <text>7(1)-hydroxychlorophyllide a + NADP(+) = chlorophyllide b + NADPH + H(+)</text>
        <dbReference type="Rhea" id="RHEA:24772"/>
        <dbReference type="ChEBI" id="CHEBI:15378"/>
        <dbReference type="ChEBI" id="CHEBI:57783"/>
        <dbReference type="ChEBI" id="CHEBI:58349"/>
        <dbReference type="ChEBI" id="CHEBI:83356"/>
        <dbReference type="ChEBI" id="CHEBI:83357"/>
        <dbReference type="EC" id="1.1.1.294"/>
    </reaction>
</comment>
<keyword evidence="6" id="KW-0150">Chloroplast</keyword>
<dbReference type="GO" id="GO:0005524">
    <property type="term" value="F:ATP binding"/>
    <property type="evidence" value="ECO:0007669"/>
    <property type="project" value="UniProtKB-UniRule"/>
</dbReference>
<evidence type="ECO:0000256" key="14">
    <source>
        <dbReference type="ARBA" id="ARBA00022840"/>
    </source>
</evidence>
<feature type="transmembrane region" description="Helical" evidence="28">
    <location>
        <begin position="522"/>
        <end position="547"/>
    </location>
</feature>
<evidence type="ECO:0000256" key="13">
    <source>
        <dbReference type="ARBA" id="ARBA00022817"/>
    </source>
</evidence>
<evidence type="ECO:0000256" key="24">
    <source>
        <dbReference type="ARBA" id="ARBA00050138"/>
    </source>
</evidence>
<evidence type="ECO:0000256" key="3">
    <source>
        <dbReference type="ARBA" id="ARBA00006484"/>
    </source>
</evidence>
<evidence type="ECO:0000256" key="27">
    <source>
        <dbReference type="SAM" id="MobiDB-lite"/>
    </source>
</evidence>
<dbReference type="InterPro" id="IPR002347">
    <property type="entry name" value="SDR_fam"/>
</dbReference>
<evidence type="ECO:0000256" key="22">
    <source>
        <dbReference type="ARBA" id="ARBA00047899"/>
    </source>
</evidence>
<dbReference type="Gene3D" id="3.30.200.20">
    <property type="entry name" value="Phosphorylase Kinase, domain 1"/>
    <property type="match status" value="1"/>
</dbReference>
<dbReference type="FunFam" id="3.40.50.720:FF:000223">
    <property type="entry name" value="Chlorophyll(Ide) b reductase NOL, chloroplastic"/>
    <property type="match status" value="1"/>
</dbReference>
<evidence type="ECO:0000256" key="18">
    <source>
        <dbReference type="ARBA" id="ARBA00023027"/>
    </source>
</evidence>
<evidence type="ECO:0000256" key="15">
    <source>
        <dbReference type="ARBA" id="ARBA00022946"/>
    </source>
</evidence>
<dbReference type="GO" id="GO:0004674">
    <property type="term" value="F:protein serine/threonine kinase activity"/>
    <property type="evidence" value="ECO:0007669"/>
    <property type="project" value="UniProtKB-KW"/>
</dbReference>
<keyword evidence="19" id="KW-0793">Thylakoid</keyword>
<dbReference type="AlphaFoldDB" id="A0AAV9AQ51"/>
<evidence type="ECO:0000256" key="10">
    <source>
        <dbReference type="ARBA" id="ARBA00022692"/>
    </source>
</evidence>
<evidence type="ECO:0000256" key="20">
    <source>
        <dbReference type="ARBA" id="ARBA00023136"/>
    </source>
</evidence>
<sequence>MASAAKLHLSPRTIDRLFNPQYVRPKKLRHFPHRNQVPFGGVLYLLPRRSHAIHTCRSFRPENDGGGGGDREVVEGKKKGGLYSLKTVLVRVLRGKSDVRYKKAVEKAEEIFFSCATQLGRYLFTMMSTGVILAIGFQLSGGDSQMNELIWYSWLGGIIIGTMIGANMVLEEHCRAGPRNVVITGSTRGLGKALAREFLLSGDRVVVASRSPESVDMTVQELEENLKEGILAVANGASRTNLSHAKVVGTACDVSRPDDVRKLADFATSELGSIDIWINNAGMNKGFRPLLQFTNEDINQIVSTNLVGSLICTREAMRVIGSQEKGGHIFNMDGAGSGGSSTPLTAVYGSTKCGLRQLQASLLKESKRSKVGVHTASPGMVLTDLLLSGSTLRNKQMFNIICELPETVARTLVPRMRVVKGSGKAINYLTPPRILLALVTAWLRRGRWFDDQGRALYAAEADRIRNWAESRARFSFTDAMEMYTENTWVSVFSLSSGGSTPTARSPPSALSPPPSSSSSSSISTGAVVGIAAGGVIVLLVVSLLCLLCCRKKRPRQQIVYYGGGPPMPPPKEDVYSGGPQNWQQHNAPLPMEHIMKIPPQPSPPPAYASRPPQSPVDGLAPPPPPPPASSSGGSASNYSGSENPLPPLSPGMSLGFSKSTFSYEELEMATGGFSKANLLGQGGFGYVHKGVLPNGKEVAVKSLKSGSGQGEREFQAEVEIISRVHHKHLVSLVGYCMAGGQRMLVYEFVPNGTLEYHLHGSRPTMEWATRLKIALGSAKGLAYLHEDCHPKIIHRDIKAANILLDYKYEAKVADFGLAKFTEENNTHISTRVMGTFGYLAPEYASSGKLTDKSDVFSFGVMLLELITGRRPVDTTHAFNDDSLVDWARPILTHTIEEGNYDELIDRRLEKNYKINEVARMVACAAACVRHSARRRPRMSQIVRALEGDVSLDDLNEGIRPGHSNVYGSYGSSDYDAGQYMDQFRKTAFGSLNYPSTEYSAPTSEYGQIPSASSSEGQQTREMELGRMKRDTRGFSGSS</sequence>
<feature type="binding site" evidence="26">
    <location>
        <position position="701"/>
    </location>
    <ligand>
        <name>ATP</name>
        <dbReference type="ChEBI" id="CHEBI:30616"/>
    </ligand>
</feature>
<dbReference type="Gene3D" id="3.40.50.720">
    <property type="entry name" value="NAD(P)-binding Rossmann-like Domain"/>
    <property type="match status" value="1"/>
</dbReference>
<feature type="region of interest" description="Disordered" evidence="27">
    <location>
        <begin position="500"/>
        <end position="522"/>
    </location>
</feature>
<comment type="catalytic activity">
    <reaction evidence="23">
        <text>L-seryl-[protein] + ATP = O-phospho-L-seryl-[protein] + ADP + H(+)</text>
        <dbReference type="Rhea" id="RHEA:17989"/>
        <dbReference type="Rhea" id="RHEA-COMP:9863"/>
        <dbReference type="Rhea" id="RHEA-COMP:11604"/>
        <dbReference type="ChEBI" id="CHEBI:15378"/>
        <dbReference type="ChEBI" id="CHEBI:29999"/>
        <dbReference type="ChEBI" id="CHEBI:30616"/>
        <dbReference type="ChEBI" id="CHEBI:83421"/>
        <dbReference type="ChEBI" id="CHEBI:456216"/>
        <dbReference type="EC" id="2.7.11.1"/>
    </reaction>
</comment>
<evidence type="ECO:0000256" key="23">
    <source>
        <dbReference type="ARBA" id="ARBA00048679"/>
    </source>
</evidence>
<comment type="caution">
    <text evidence="30">The sequence shown here is derived from an EMBL/GenBank/DDBJ whole genome shotgun (WGS) entry which is preliminary data.</text>
</comment>
<feature type="compositionally biased region" description="Basic and acidic residues" evidence="27">
    <location>
        <begin position="1018"/>
        <end position="1032"/>
    </location>
</feature>
<evidence type="ECO:0000256" key="1">
    <source>
        <dbReference type="ARBA" id="ARBA00004162"/>
    </source>
</evidence>
<gene>
    <name evidence="30" type="ORF">QJS04_geneDACA019346</name>
</gene>
<dbReference type="SUPFAM" id="SSF51735">
    <property type="entry name" value="NAD(P)-binding Rossmann-fold domains"/>
    <property type="match status" value="1"/>
</dbReference>
<dbReference type="InterPro" id="IPR011009">
    <property type="entry name" value="Kinase-like_dom_sf"/>
</dbReference>
<dbReference type="SMART" id="SM00220">
    <property type="entry name" value="S_TKc"/>
    <property type="match status" value="1"/>
</dbReference>
<dbReference type="GO" id="GO:0015996">
    <property type="term" value="P:chlorophyll catabolic process"/>
    <property type="evidence" value="ECO:0007669"/>
    <property type="project" value="UniProtKB-KW"/>
</dbReference>
<dbReference type="Pfam" id="PF07714">
    <property type="entry name" value="PK_Tyr_Ser-Thr"/>
    <property type="match status" value="1"/>
</dbReference>
<evidence type="ECO:0000256" key="8">
    <source>
        <dbReference type="ARBA" id="ARBA00022640"/>
    </source>
</evidence>
<keyword evidence="31" id="KW-1185">Reference proteome</keyword>
<keyword evidence="4" id="KW-1003">Cell membrane</keyword>
<proteinExistence type="inferred from homology"/>
<comment type="catalytic activity">
    <reaction evidence="24">
        <text>7(1)-hydroxychlorophyllide a + NAD(+) = chlorophyllide b + NADH + H(+)</text>
        <dbReference type="Rhea" id="RHEA:24768"/>
        <dbReference type="ChEBI" id="CHEBI:15378"/>
        <dbReference type="ChEBI" id="CHEBI:57540"/>
        <dbReference type="ChEBI" id="CHEBI:57945"/>
        <dbReference type="ChEBI" id="CHEBI:83356"/>
        <dbReference type="ChEBI" id="CHEBI:83357"/>
        <dbReference type="EC" id="1.1.1.294"/>
    </reaction>
</comment>
<keyword evidence="14 26" id="KW-0067">ATP-binding</keyword>
<keyword evidence="21" id="KW-0325">Glycoprotein</keyword>
<keyword evidence="5" id="KW-0723">Serine/threonine-protein kinase</keyword>
<dbReference type="CDD" id="cd05233">
    <property type="entry name" value="SDR_c"/>
    <property type="match status" value="1"/>
</dbReference>
<comment type="similarity">
    <text evidence="3">Belongs to the short-chain dehydrogenases/reductases (SDR) family.</text>
</comment>
<dbReference type="InterPro" id="IPR047117">
    <property type="entry name" value="PERK1-13-like"/>
</dbReference>
<evidence type="ECO:0000256" key="21">
    <source>
        <dbReference type="ARBA" id="ARBA00023180"/>
    </source>
</evidence>
<evidence type="ECO:0000256" key="9">
    <source>
        <dbReference type="ARBA" id="ARBA00022679"/>
    </source>
</evidence>
<dbReference type="GO" id="GO:0005886">
    <property type="term" value="C:plasma membrane"/>
    <property type="evidence" value="ECO:0007669"/>
    <property type="project" value="UniProtKB-SubCell"/>
</dbReference>
<keyword evidence="15" id="KW-0809">Transit peptide</keyword>
<keyword evidence="18" id="KW-0520">NAD</keyword>
<keyword evidence="7" id="KW-0597">Phosphoprotein</keyword>
<dbReference type="PANTHER" id="PTHR47982">
    <property type="entry name" value="PROLINE-RICH RECEPTOR-LIKE PROTEIN KINASE PERK4"/>
    <property type="match status" value="1"/>
</dbReference>
<dbReference type="PROSITE" id="PS50011">
    <property type="entry name" value="PROTEIN_KINASE_DOM"/>
    <property type="match status" value="1"/>
</dbReference>
<evidence type="ECO:0000256" key="6">
    <source>
        <dbReference type="ARBA" id="ARBA00022528"/>
    </source>
</evidence>
<evidence type="ECO:0000259" key="29">
    <source>
        <dbReference type="PROSITE" id="PS50011"/>
    </source>
</evidence>
<dbReference type="Pfam" id="PF00106">
    <property type="entry name" value="adh_short"/>
    <property type="match status" value="1"/>
</dbReference>
<reference evidence="30" key="1">
    <citation type="journal article" date="2023" name="Nat. Commun.">
        <title>Diploid and tetraploid genomes of Acorus and the evolution of monocots.</title>
        <authorList>
            <person name="Ma L."/>
            <person name="Liu K.W."/>
            <person name="Li Z."/>
            <person name="Hsiao Y.Y."/>
            <person name="Qi Y."/>
            <person name="Fu T."/>
            <person name="Tang G.D."/>
            <person name="Zhang D."/>
            <person name="Sun W.H."/>
            <person name="Liu D.K."/>
            <person name="Li Y."/>
            <person name="Chen G.Z."/>
            <person name="Liu X.D."/>
            <person name="Liao X.Y."/>
            <person name="Jiang Y.T."/>
            <person name="Yu X."/>
            <person name="Hao Y."/>
            <person name="Huang J."/>
            <person name="Zhao X.W."/>
            <person name="Ke S."/>
            <person name="Chen Y.Y."/>
            <person name="Wu W.L."/>
            <person name="Hsu J.L."/>
            <person name="Lin Y.F."/>
            <person name="Huang M.D."/>
            <person name="Li C.Y."/>
            <person name="Huang L."/>
            <person name="Wang Z.W."/>
            <person name="Zhao X."/>
            <person name="Zhong W.Y."/>
            <person name="Peng D.H."/>
            <person name="Ahmad S."/>
            <person name="Lan S."/>
            <person name="Zhang J.S."/>
            <person name="Tsai W.C."/>
            <person name="Van de Peer Y."/>
            <person name="Liu Z.J."/>
        </authorList>
    </citation>
    <scope>NUCLEOTIDE SEQUENCE</scope>
    <source>
        <strain evidence="30">SCP</strain>
    </source>
</reference>
<keyword evidence="8" id="KW-0934">Plastid</keyword>
<evidence type="ECO:0000256" key="5">
    <source>
        <dbReference type="ARBA" id="ARBA00022527"/>
    </source>
</evidence>
<keyword evidence="17" id="KW-0560">Oxidoreductase</keyword>
<evidence type="ECO:0000256" key="4">
    <source>
        <dbReference type="ARBA" id="ARBA00022475"/>
    </source>
</evidence>
<organism evidence="30 31">
    <name type="scientific">Acorus gramineus</name>
    <name type="common">Dwarf sweet flag</name>
    <dbReference type="NCBI Taxonomy" id="55184"/>
    <lineage>
        <taxon>Eukaryota</taxon>
        <taxon>Viridiplantae</taxon>
        <taxon>Streptophyta</taxon>
        <taxon>Embryophyta</taxon>
        <taxon>Tracheophyta</taxon>
        <taxon>Spermatophyta</taxon>
        <taxon>Magnoliopsida</taxon>
        <taxon>Liliopsida</taxon>
        <taxon>Acoraceae</taxon>
        <taxon>Acorus</taxon>
    </lineage>
</organism>
<evidence type="ECO:0000256" key="19">
    <source>
        <dbReference type="ARBA" id="ARBA00023078"/>
    </source>
</evidence>
<dbReference type="EMBL" id="JAUJYN010000007">
    <property type="protein sequence ID" value="KAK1266277.1"/>
    <property type="molecule type" value="Genomic_DNA"/>
</dbReference>
<dbReference type="Gene3D" id="1.10.510.10">
    <property type="entry name" value="Transferase(Phosphotransferase) domain 1"/>
    <property type="match status" value="1"/>
</dbReference>
<evidence type="ECO:0000313" key="30">
    <source>
        <dbReference type="EMBL" id="KAK1266277.1"/>
    </source>
</evidence>
<evidence type="ECO:0000256" key="17">
    <source>
        <dbReference type="ARBA" id="ARBA00023002"/>
    </source>
</evidence>
<dbReference type="PROSITE" id="PS00108">
    <property type="entry name" value="PROTEIN_KINASE_ST"/>
    <property type="match status" value="1"/>
</dbReference>
<dbReference type="Proteomes" id="UP001179952">
    <property type="component" value="Unassembled WGS sequence"/>
</dbReference>
<dbReference type="InterPro" id="IPR001245">
    <property type="entry name" value="Ser-Thr/Tyr_kinase_cat_dom"/>
</dbReference>
<dbReference type="InterPro" id="IPR017441">
    <property type="entry name" value="Protein_kinase_ATP_BS"/>
</dbReference>
<keyword evidence="12" id="KW-0418">Kinase</keyword>
<dbReference type="SUPFAM" id="SSF56112">
    <property type="entry name" value="Protein kinase-like (PK-like)"/>
    <property type="match status" value="1"/>
</dbReference>
<dbReference type="PROSITE" id="PS00107">
    <property type="entry name" value="PROTEIN_KINASE_ATP"/>
    <property type="match status" value="1"/>
</dbReference>
<feature type="transmembrane region" description="Helical" evidence="28">
    <location>
        <begin position="151"/>
        <end position="170"/>
    </location>
</feature>
<comment type="catalytic activity">
    <reaction evidence="22">
        <text>L-threonyl-[protein] + ATP = O-phospho-L-threonyl-[protein] + ADP + H(+)</text>
        <dbReference type="Rhea" id="RHEA:46608"/>
        <dbReference type="Rhea" id="RHEA-COMP:11060"/>
        <dbReference type="Rhea" id="RHEA-COMP:11605"/>
        <dbReference type="ChEBI" id="CHEBI:15378"/>
        <dbReference type="ChEBI" id="CHEBI:30013"/>
        <dbReference type="ChEBI" id="CHEBI:30616"/>
        <dbReference type="ChEBI" id="CHEBI:61977"/>
        <dbReference type="ChEBI" id="CHEBI:456216"/>
        <dbReference type="EC" id="2.7.11.1"/>
    </reaction>
</comment>
<feature type="region of interest" description="Disordered" evidence="27">
    <location>
        <begin position="559"/>
        <end position="651"/>
    </location>
</feature>
<feature type="region of interest" description="Disordered" evidence="27">
    <location>
        <begin position="999"/>
        <end position="1038"/>
    </location>
</feature>
<evidence type="ECO:0000256" key="2">
    <source>
        <dbReference type="ARBA" id="ARBA00004334"/>
    </source>
</evidence>
<feature type="transmembrane region" description="Helical" evidence="28">
    <location>
        <begin position="122"/>
        <end position="139"/>
    </location>
</feature>
<dbReference type="FunFam" id="3.30.200.20:FF:000207">
    <property type="entry name" value="proline-rich receptor-like protein kinase PERK1"/>
    <property type="match status" value="1"/>
</dbReference>
<evidence type="ECO:0000256" key="28">
    <source>
        <dbReference type="SAM" id="Phobius"/>
    </source>
</evidence>
<evidence type="ECO:0000313" key="31">
    <source>
        <dbReference type="Proteomes" id="UP001179952"/>
    </source>
</evidence>
<evidence type="ECO:0000256" key="26">
    <source>
        <dbReference type="PROSITE-ProRule" id="PRU10141"/>
    </source>
</evidence>
<feature type="domain" description="Protein kinase" evidence="29">
    <location>
        <begin position="673"/>
        <end position="951"/>
    </location>
</feature>
<dbReference type="InterPro" id="IPR036291">
    <property type="entry name" value="NAD(P)-bd_dom_sf"/>
</dbReference>
<evidence type="ECO:0000256" key="7">
    <source>
        <dbReference type="ARBA" id="ARBA00022553"/>
    </source>
</evidence>
<keyword evidence="16 28" id="KW-1133">Transmembrane helix</keyword>